<dbReference type="eggNOG" id="KOG0156">
    <property type="taxonomic scope" value="Eukaryota"/>
</dbReference>
<feature type="binding site" description="axial binding residue" evidence="4">
    <location>
        <position position="449"/>
    </location>
    <ligand>
        <name>heme</name>
        <dbReference type="ChEBI" id="CHEBI:30413"/>
    </ligand>
    <ligandPart>
        <name>Fe</name>
        <dbReference type="ChEBI" id="CHEBI:18248"/>
    </ligandPart>
</feature>
<dbReference type="KEGG" id="rcu:8278259"/>
<dbReference type="FunFam" id="1.10.630.10:FF:000011">
    <property type="entry name" value="Cytochrome P450 83B1"/>
    <property type="match status" value="1"/>
</dbReference>
<dbReference type="PRINTS" id="PR00463">
    <property type="entry name" value="EP450I"/>
</dbReference>
<accession>B9RAR8</accession>
<keyword evidence="4 5" id="KW-0349">Heme</keyword>
<feature type="transmembrane region" description="Helical" evidence="6">
    <location>
        <begin position="14"/>
        <end position="32"/>
    </location>
</feature>
<evidence type="ECO:0000256" key="3">
    <source>
        <dbReference type="ARBA" id="ARBA00023004"/>
    </source>
</evidence>
<evidence type="ECO:0000256" key="5">
    <source>
        <dbReference type="RuleBase" id="RU000461"/>
    </source>
</evidence>
<keyword evidence="2 4" id="KW-0479">Metal-binding</keyword>
<keyword evidence="6" id="KW-1133">Transmembrane helix</keyword>
<dbReference type="GO" id="GO:0016705">
    <property type="term" value="F:oxidoreductase activity, acting on paired donors, with incorporation or reduction of molecular oxygen"/>
    <property type="evidence" value="ECO:0007669"/>
    <property type="project" value="InterPro"/>
</dbReference>
<keyword evidence="5 7" id="KW-0560">Oxidoreductase</keyword>
<keyword evidence="3 4" id="KW-0408">Iron</keyword>
<dbReference type="AlphaFoldDB" id="B9RAR8"/>
<dbReference type="InterPro" id="IPR002401">
    <property type="entry name" value="Cyt_P450_E_grp-I"/>
</dbReference>
<evidence type="ECO:0000256" key="4">
    <source>
        <dbReference type="PIRSR" id="PIRSR602401-1"/>
    </source>
</evidence>
<evidence type="ECO:0000313" key="7">
    <source>
        <dbReference type="EMBL" id="EEF51895.1"/>
    </source>
</evidence>
<dbReference type="InterPro" id="IPR036396">
    <property type="entry name" value="Cyt_P450_sf"/>
</dbReference>
<evidence type="ECO:0000256" key="6">
    <source>
        <dbReference type="SAM" id="Phobius"/>
    </source>
</evidence>
<dbReference type="EMBL" id="EQ973773">
    <property type="protein sequence ID" value="EEF51895.1"/>
    <property type="molecule type" value="Genomic_DNA"/>
</dbReference>
<dbReference type="CDD" id="cd11072">
    <property type="entry name" value="CYP71-like"/>
    <property type="match status" value="1"/>
</dbReference>
<keyword evidence="6" id="KW-0472">Membrane</keyword>
<comment type="cofactor">
    <cofactor evidence="4">
        <name>heme</name>
        <dbReference type="ChEBI" id="CHEBI:30413"/>
    </cofactor>
</comment>
<sequence length="510" mass="57963">MSNFLQLSEQHENFTLSLAFLALSFVIFLLKWSPLSSSKKFLPPSPPKFPIIGNLHQVGLHPHRSLRYLAQTHGPVMLLHLGSVPVLVISSAEMACEVIKTHDRVFADRPRSSISEKLLYHRKDIAAAPYGEYWRQMKGLSVLHLLSTKRVQSFSHVREEETDYMIDRVNRFYSSSSTPLNLSEILATLTNDVVCRVALGRKHIATKGGINFKELLGEFVELLGFNIGTYIPWLAWINHVNGVNSRVERVAKELDNFLDGVVEEHMSSDRRDDYSKDFVDVLLWVQKENMAGFPIDRISIKAFILDVFSAGTDSTYTVLEWTMTELLRHPKIMKRLQNEVREIANSKSRITPDDLNKMQYLKAVIKETLRLHPPLPLLVPRVSTQDVKLKGFDIAAGTQILINAFAIGRDPASWDRPEEFWPDRFLDSSIDFKGHDFQLLPFGTGRRACPGIQFAISIEELALANLLYKFEWALPSGAREEDLDMTESIGLTTHRKSPLLAVATPYSHQQ</sequence>
<dbReference type="EC" id="1.14.13.68" evidence="7"/>
<dbReference type="InterPro" id="IPR001128">
    <property type="entry name" value="Cyt_P450"/>
</dbReference>
<dbReference type="GO" id="GO:0004497">
    <property type="term" value="F:monooxygenase activity"/>
    <property type="evidence" value="ECO:0007669"/>
    <property type="project" value="UniProtKB-KW"/>
</dbReference>
<keyword evidence="6" id="KW-0812">Transmembrane</keyword>
<comment type="similarity">
    <text evidence="1 5">Belongs to the cytochrome P450 family.</text>
</comment>
<gene>
    <name evidence="7" type="ORF">RCOM_1508200</name>
</gene>
<dbReference type="Proteomes" id="UP000008311">
    <property type="component" value="Unassembled WGS sequence"/>
</dbReference>
<proteinExistence type="inferred from homology"/>
<protein>
    <submittedName>
        <fullName evidence="7">Cytochrome P450, putative</fullName>
        <ecNumber evidence="7">1.14.13.68</ecNumber>
    </submittedName>
</protein>
<dbReference type="InParanoid" id="B9RAR8"/>
<dbReference type="SUPFAM" id="SSF48264">
    <property type="entry name" value="Cytochrome P450"/>
    <property type="match status" value="1"/>
</dbReference>
<keyword evidence="8" id="KW-1185">Reference proteome</keyword>
<dbReference type="GO" id="GO:0020037">
    <property type="term" value="F:heme binding"/>
    <property type="evidence" value="ECO:0007669"/>
    <property type="project" value="InterPro"/>
</dbReference>
<dbReference type="STRING" id="3988.B9RAR8"/>
<dbReference type="FunCoup" id="B9RAR8">
    <property type="interactions" value="465"/>
</dbReference>
<dbReference type="OrthoDB" id="1470350at2759"/>
<dbReference type="PRINTS" id="PR00385">
    <property type="entry name" value="P450"/>
</dbReference>
<dbReference type="GO" id="GO:0016491">
    <property type="term" value="F:oxidoreductase activity"/>
    <property type="evidence" value="ECO:0000318"/>
    <property type="project" value="GO_Central"/>
</dbReference>
<organism evidence="7 8">
    <name type="scientific">Ricinus communis</name>
    <name type="common">Castor bean</name>
    <dbReference type="NCBI Taxonomy" id="3988"/>
    <lineage>
        <taxon>Eukaryota</taxon>
        <taxon>Viridiplantae</taxon>
        <taxon>Streptophyta</taxon>
        <taxon>Embryophyta</taxon>
        <taxon>Tracheophyta</taxon>
        <taxon>Spermatophyta</taxon>
        <taxon>Magnoliopsida</taxon>
        <taxon>eudicotyledons</taxon>
        <taxon>Gunneridae</taxon>
        <taxon>Pentapetalae</taxon>
        <taxon>rosids</taxon>
        <taxon>fabids</taxon>
        <taxon>Malpighiales</taxon>
        <taxon>Euphorbiaceae</taxon>
        <taxon>Acalyphoideae</taxon>
        <taxon>Acalypheae</taxon>
        <taxon>Ricinus</taxon>
    </lineage>
</organism>
<reference evidence="8" key="1">
    <citation type="journal article" date="2010" name="Nat. Biotechnol.">
        <title>Draft genome sequence of the oilseed species Ricinus communis.</title>
        <authorList>
            <person name="Chan A.P."/>
            <person name="Crabtree J."/>
            <person name="Zhao Q."/>
            <person name="Lorenzi H."/>
            <person name="Orvis J."/>
            <person name="Puiu D."/>
            <person name="Melake-Berhan A."/>
            <person name="Jones K.M."/>
            <person name="Redman J."/>
            <person name="Chen G."/>
            <person name="Cahoon E.B."/>
            <person name="Gedil M."/>
            <person name="Stanke M."/>
            <person name="Haas B.J."/>
            <person name="Wortman J.R."/>
            <person name="Fraser-Liggett C.M."/>
            <person name="Ravel J."/>
            <person name="Rabinowicz P.D."/>
        </authorList>
    </citation>
    <scope>NUCLEOTIDE SEQUENCE [LARGE SCALE GENOMIC DNA]</scope>
    <source>
        <strain evidence="8">cv. Hale</strain>
    </source>
</reference>
<evidence type="ECO:0000256" key="1">
    <source>
        <dbReference type="ARBA" id="ARBA00010617"/>
    </source>
</evidence>
<dbReference type="Gene3D" id="1.10.630.10">
    <property type="entry name" value="Cytochrome P450"/>
    <property type="match status" value="1"/>
</dbReference>
<evidence type="ECO:0000256" key="2">
    <source>
        <dbReference type="ARBA" id="ARBA00022723"/>
    </source>
</evidence>
<dbReference type="GO" id="GO:0005506">
    <property type="term" value="F:iron ion binding"/>
    <property type="evidence" value="ECO:0007669"/>
    <property type="project" value="InterPro"/>
</dbReference>
<name>B9RAR8_RICCO</name>
<dbReference type="PANTHER" id="PTHR47955">
    <property type="entry name" value="CYTOCHROME P450 FAMILY 71 PROTEIN"/>
    <property type="match status" value="1"/>
</dbReference>
<evidence type="ECO:0000313" key="8">
    <source>
        <dbReference type="Proteomes" id="UP000008311"/>
    </source>
</evidence>
<dbReference type="InterPro" id="IPR017972">
    <property type="entry name" value="Cyt_P450_CS"/>
</dbReference>
<dbReference type="PANTHER" id="PTHR47955:SF15">
    <property type="entry name" value="CYTOCHROME P450 71A2-LIKE"/>
    <property type="match status" value="1"/>
</dbReference>
<keyword evidence="5" id="KW-0503">Monooxygenase</keyword>
<dbReference type="Pfam" id="PF00067">
    <property type="entry name" value="p450"/>
    <property type="match status" value="1"/>
</dbReference>
<dbReference type="PROSITE" id="PS00086">
    <property type="entry name" value="CYTOCHROME_P450"/>
    <property type="match status" value="1"/>
</dbReference>